<dbReference type="Gene3D" id="1.10.510.10">
    <property type="entry name" value="Transferase(Phosphotransferase) domain 1"/>
    <property type="match status" value="2"/>
</dbReference>
<dbReference type="PANTHER" id="PTHR44329:SF288">
    <property type="entry name" value="MITOGEN-ACTIVATED PROTEIN KINASE KINASE KINASE 20"/>
    <property type="match status" value="1"/>
</dbReference>
<dbReference type="SUPFAM" id="SSF56112">
    <property type="entry name" value="Protein kinase-like (PK-like)"/>
    <property type="match status" value="2"/>
</dbReference>
<dbReference type="Pfam" id="PF07714">
    <property type="entry name" value="PK_Tyr_Ser-Thr"/>
    <property type="match status" value="2"/>
</dbReference>
<evidence type="ECO:0000256" key="4">
    <source>
        <dbReference type="ARBA" id="ARBA00022840"/>
    </source>
</evidence>
<evidence type="ECO:0000256" key="1">
    <source>
        <dbReference type="ARBA" id="ARBA00022679"/>
    </source>
</evidence>
<dbReference type="PANTHER" id="PTHR44329">
    <property type="entry name" value="SERINE/THREONINE-PROTEIN KINASE TNNI3K-RELATED"/>
    <property type="match status" value="1"/>
</dbReference>
<dbReference type="InterPro" id="IPR011009">
    <property type="entry name" value="Kinase-like_dom_sf"/>
</dbReference>
<accession>A0A8H4ABB8</accession>
<dbReference type="InterPro" id="IPR000719">
    <property type="entry name" value="Prot_kinase_dom"/>
</dbReference>
<keyword evidence="2" id="KW-0547">Nucleotide-binding</keyword>
<feature type="domain" description="Protein kinase" evidence="5">
    <location>
        <begin position="1"/>
        <end position="139"/>
    </location>
</feature>
<dbReference type="GO" id="GO:0005524">
    <property type="term" value="F:ATP binding"/>
    <property type="evidence" value="ECO:0007669"/>
    <property type="project" value="UniProtKB-KW"/>
</dbReference>
<evidence type="ECO:0000256" key="2">
    <source>
        <dbReference type="ARBA" id="ARBA00022741"/>
    </source>
</evidence>
<dbReference type="AlphaFoldDB" id="A0A8H4ABB8"/>
<evidence type="ECO:0000256" key="3">
    <source>
        <dbReference type="ARBA" id="ARBA00022777"/>
    </source>
</evidence>
<evidence type="ECO:0000313" key="6">
    <source>
        <dbReference type="EMBL" id="KAF0473780.1"/>
    </source>
</evidence>
<dbReference type="Proteomes" id="UP000439903">
    <property type="component" value="Unassembled WGS sequence"/>
</dbReference>
<evidence type="ECO:0000259" key="5">
    <source>
        <dbReference type="PROSITE" id="PS50011"/>
    </source>
</evidence>
<reference evidence="6 7" key="1">
    <citation type="journal article" date="2019" name="Environ. Microbiol.">
        <title>At the nexus of three kingdoms: the genome of the mycorrhizal fungus Gigaspora margarita provides insights into plant, endobacterial and fungal interactions.</title>
        <authorList>
            <person name="Venice F."/>
            <person name="Ghignone S."/>
            <person name="Salvioli di Fossalunga A."/>
            <person name="Amselem J."/>
            <person name="Novero M."/>
            <person name="Xianan X."/>
            <person name="Sedzielewska Toro K."/>
            <person name="Morin E."/>
            <person name="Lipzen A."/>
            <person name="Grigoriev I.V."/>
            <person name="Henrissat B."/>
            <person name="Martin F.M."/>
            <person name="Bonfante P."/>
        </authorList>
    </citation>
    <scope>NUCLEOTIDE SEQUENCE [LARGE SCALE GENOMIC DNA]</scope>
    <source>
        <strain evidence="6 7">BEG34</strain>
    </source>
</reference>
<dbReference type="EMBL" id="WTPW01000861">
    <property type="protein sequence ID" value="KAF0473780.1"/>
    <property type="molecule type" value="Genomic_DNA"/>
</dbReference>
<keyword evidence="1" id="KW-0808">Transferase</keyword>
<dbReference type="PROSITE" id="PS50011">
    <property type="entry name" value="PROTEIN_KINASE_DOM"/>
    <property type="match status" value="2"/>
</dbReference>
<sequence>MPLKSRNILINDGEALIADFGISKHLSRKFETTSTSSSNMVCTKAYTNPRCLKNGGKVKQDVKSDIYSLGVLLWVLTSGVPPFYYLSNYDLVIKIENNEIENIIDNTPQDYANIYKKCWLSDLEQCSSLDEILFELERVSVKATIESIENNIIINNKQIDCNISMNGMKLLANPQNGNFVLFLQFANGGDLWCHLQNKIIEGLYKISWNENIQIAKEITVRLEYLHSKSIIHQSLNPKNILINNGSILITGFGTSRQINDIITSMSNSDIDMIVYTDPRCFLNIECDMVSDIL</sequence>
<feature type="domain" description="Protein kinase" evidence="5">
    <location>
        <begin position="130"/>
        <end position="293"/>
    </location>
</feature>
<keyword evidence="7" id="KW-1185">Reference proteome</keyword>
<gene>
    <name evidence="6" type="ORF">F8M41_024829</name>
</gene>
<evidence type="ECO:0000313" key="7">
    <source>
        <dbReference type="Proteomes" id="UP000439903"/>
    </source>
</evidence>
<comment type="caution">
    <text evidence="6">The sequence shown here is derived from an EMBL/GenBank/DDBJ whole genome shotgun (WGS) entry which is preliminary data.</text>
</comment>
<dbReference type="GO" id="GO:0004674">
    <property type="term" value="F:protein serine/threonine kinase activity"/>
    <property type="evidence" value="ECO:0007669"/>
    <property type="project" value="TreeGrafter"/>
</dbReference>
<organism evidence="6 7">
    <name type="scientific">Gigaspora margarita</name>
    <dbReference type="NCBI Taxonomy" id="4874"/>
    <lineage>
        <taxon>Eukaryota</taxon>
        <taxon>Fungi</taxon>
        <taxon>Fungi incertae sedis</taxon>
        <taxon>Mucoromycota</taxon>
        <taxon>Glomeromycotina</taxon>
        <taxon>Glomeromycetes</taxon>
        <taxon>Diversisporales</taxon>
        <taxon>Gigasporaceae</taxon>
        <taxon>Gigaspora</taxon>
    </lineage>
</organism>
<dbReference type="InterPro" id="IPR051681">
    <property type="entry name" value="Ser/Thr_Kinases-Pseudokinases"/>
</dbReference>
<dbReference type="OrthoDB" id="2213591at2759"/>
<keyword evidence="3 6" id="KW-0418">Kinase</keyword>
<name>A0A8H4ABB8_GIGMA</name>
<dbReference type="InterPro" id="IPR001245">
    <property type="entry name" value="Ser-Thr/Tyr_kinase_cat_dom"/>
</dbReference>
<proteinExistence type="predicted"/>
<keyword evidence="4" id="KW-0067">ATP-binding</keyword>
<protein>
    <submittedName>
        <fullName evidence="6">Kinase-like protein</fullName>
    </submittedName>
</protein>